<evidence type="ECO:0000256" key="1">
    <source>
        <dbReference type="ARBA" id="ARBA00022603"/>
    </source>
</evidence>
<evidence type="ECO:0000259" key="7">
    <source>
        <dbReference type="Pfam" id="PF17827"/>
    </source>
</evidence>
<accession>A0A1H8L410</accession>
<name>A0A1H8L410_9RHOB</name>
<dbReference type="InterPro" id="IPR007848">
    <property type="entry name" value="Small_mtfrase_dom"/>
</dbReference>
<feature type="domain" description="Methyltransferase small" evidence="6">
    <location>
        <begin position="117"/>
        <end position="192"/>
    </location>
</feature>
<comment type="catalytic activity">
    <reaction evidence="4 5">
        <text>L-glutaminyl-[peptide chain release factor] + S-adenosyl-L-methionine = N(5)-methyl-L-glutaminyl-[peptide chain release factor] + S-adenosyl-L-homocysteine + H(+)</text>
        <dbReference type="Rhea" id="RHEA:42896"/>
        <dbReference type="Rhea" id="RHEA-COMP:10271"/>
        <dbReference type="Rhea" id="RHEA-COMP:10272"/>
        <dbReference type="ChEBI" id="CHEBI:15378"/>
        <dbReference type="ChEBI" id="CHEBI:30011"/>
        <dbReference type="ChEBI" id="CHEBI:57856"/>
        <dbReference type="ChEBI" id="CHEBI:59789"/>
        <dbReference type="ChEBI" id="CHEBI:61891"/>
        <dbReference type="EC" id="2.1.1.297"/>
    </reaction>
</comment>
<dbReference type="RefSeq" id="WP_244519284.1">
    <property type="nucleotide sequence ID" value="NZ_CP067124.1"/>
</dbReference>
<feature type="binding site" evidence="5">
    <location>
        <position position="187"/>
    </location>
    <ligand>
        <name>S-adenosyl-L-methionine</name>
        <dbReference type="ChEBI" id="CHEBI:59789"/>
    </ligand>
</feature>
<feature type="binding site" evidence="5">
    <location>
        <position position="146"/>
    </location>
    <ligand>
        <name>S-adenosyl-L-methionine</name>
        <dbReference type="ChEBI" id="CHEBI:59789"/>
    </ligand>
</feature>
<dbReference type="PANTHER" id="PTHR18895:SF74">
    <property type="entry name" value="MTRF1L RELEASE FACTOR GLUTAMINE METHYLTRANSFERASE"/>
    <property type="match status" value="1"/>
</dbReference>
<dbReference type="Pfam" id="PF17827">
    <property type="entry name" value="PrmC_N"/>
    <property type="match status" value="1"/>
</dbReference>
<evidence type="ECO:0000256" key="5">
    <source>
        <dbReference type="HAMAP-Rule" id="MF_02126"/>
    </source>
</evidence>
<feature type="binding site" evidence="5">
    <location>
        <begin position="123"/>
        <end position="127"/>
    </location>
    <ligand>
        <name>S-adenosyl-L-methionine</name>
        <dbReference type="ChEBI" id="CHEBI:59789"/>
    </ligand>
</feature>
<dbReference type="EC" id="2.1.1.297" evidence="5"/>
<dbReference type="HAMAP" id="MF_02126">
    <property type="entry name" value="RF_methyltr_PrmC"/>
    <property type="match status" value="1"/>
</dbReference>
<dbReference type="STRING" id="34002.SAMN04489859_102723"/>
<dbReference type="InterPro" id="IPR004556">
    <property type="entry name" value="HemK-like"/>
</dbReference>
<keyword evidence="1 5" id="KW-0489">Methyltransferase</keyword>
<dbReference type="GO" id="GO:0032259">
    <property type="term" value="P:methylation"/>
    <property type="evidence" value="ECO:0007669"/>
    <property type="project" value="UniProtKB-KW"/>
</dbReference>
<dbReference type="GO" id="GO:0102559">
    <property type="term" value="F:peptide chain release factor N(5)-glutamine methyltransferase activity"/>
    <property type="evidence" value="ECO:0007669"/>
    <property type="project" value="UniProtKB-EC"/>
</dbReference>
<sequence length="281" mass="30145">MPTGMELCLAAQDRLEAAGVDDASRDASALFLHVLHQVLGPQVKRHHLAAHLQEPACPELIAAFDAAIDARARRQPVSQITGRRAFWDHDFIVTPDTLDPRPETEALIGAALDLPWDSVLDLGTGTGAILVSLLAARVGARGLGCDISPAALDVARRNAHLIGVSATFRQSDWFSAIGERFDLIVSNPPYIALAEMGDLAPEVREWEPHLALTDGADGLSAYRHIAAGVADHLTPDGHVLVEIGHRQGRDVQAIFRAAGAGTRLIADLDGRDRVVLARFDD</sequence>
<feature type="binding site" evidence="5">
    <location>
        <position position="173"/>
    </location>
    <ligand>
        <name>S-adenosyl-L-methionine</name>
        <dbReference type="ChEBI" id="CHEBI:59789"/>
    </ligand>
</feature>
<dbReference type="InterPro" id="IPR019874">
    <property type="entry name" value="RF_methyltr_PrmC"/>
</dbReference>
<evidence type="ECO:0000259" key="6">
    <source>
        <dbReference type="Pfam" id="PF05175"/>
    </source>
</evidence>
<dbReference type="InterPro" id="IPR002052">
    <property type="entry name" value="DNA_methylase_N6_adenine_CS"/>
</dbReference>
<protein>
    <recommendedName>
        <fullName evidence="5">Release factor glutamine methyltransferase</fullName>
        <shortName evidence="5">RF MTase</shortName>
        <ecNumber evidence="5">2.1.1.297</ecNumber>
    </recommendedName>
    <alternativeName>
        <fullName evidence="5">N5-glutamine methyltransferase PrmC</fullName>
    </alternativeName>
    <alternativeName>
        <fullName evidence="5">Protein-(glutamine-N5) MTase PrmC</fullName>
    </alternativeName>
    <alternativeName>
        <fullName evidence="5">Protein-glutamine N-methyltransferase PrmC</fullName>
    </alternativeName>
</protein>
<dbReference type="NCBIfam" id="TIGR00536">
    <property type="entry name" value="hemK_fam"/>
    <property type="match status" value="1"/>
</dbReference>
<dbReference type="CDD" id="cd02440">
    <property type="entry name" value="AdoMet_MTases"/>
    <property type="match status" value="1"/>
</dbReference>
<dbReference type="EMBL" id="FODE01000027">
    <property type="protein sequence ID" value="SEN99576.1"/>
    <property type="molecule type" value="Genomic_DNA"/>
</dbReference>
<dbReference type="PROSITE" id="PS00092">
    <property type="entry name" value="N6_MTASE"/>
    <property type="match status" value="1"/>
</dbReference>
<keyword evidence="3 5" id="KW-0949">S-adenosyl-L-methionine</keyword>
<organism evidence="8 9">
    <name type="scientific">Paracoccus alcaliphilus</name>
    <dbReference type="NCBI Taxonomy" id="34002"/>
    <lineage>
        <taxon>Bacteria</taxon>
        <taxon>Pseudomonadati</taxon>
        <taxon>Pseudomonadota</taxon>
        <taxon>Alphaproteobacteria</taxon>
        <taxon>Rhodobacterales</taxon>
        <taxon>Paracoccaceae</taxon>
        <taxon>Paracoccus</taxon>
    </lineage>
</organism>
<proteinExistence type="inferred from homology"/>
<dbReference type="InterPro" id="IPR050320">
    <property type="entry name" value="N5-glutamine_MTase"/>
</dbReference>
<reference evidence="8 9" key="1">
    <citation type="submission" date="2016-10" db="EMBL/GenBank/DDBJ databases">
        <authorList>
            <person name="de Groot N.N."/>
        </authorList>
    </citation>
    <scope>NUCLEOTIDE SEQUENCE [LARGE SCALE GENOMIC DNA]</scope>
    <source>
        <strain evidence="8 9">DSM 8512</strain>
    </source>
</reference>
<dbReference type="AlphaFoldDB" id="A0A1H8L410"/>
<evidence type="ECO:0000313" key="9">
    <source>
        <dbReference type="Proteomes" id="UP000199054"/>
    </source>
</evidence>
<keyword evidence="9" id="KW-1185">Reference proteome</keyword>
<dbReference type="Pfam" id="PF05175">
    <property type="entry name" value="MTS"/>
    <property type="match status" value="1"/>
</dbReference>
<dbReference type="PANTHER" id="PTHR18895">
    <property type="entry name" value="HEMK METHYLTRANSFERASE"/>
    <property type="match status" value="1"/>
</dbReference>
<feature type="binding site" evidence="5">
    <location>
        <begin position="187"/>
        <end position="190"/>
    </location>
    <ligand>
        <name>substrate</name>
    </ligand>
</feature>
<dbReference type="Gene3D" id="1.10.8.10">
    <property type="entry name" value="DNA helicase RuvA subunit, C-terminal domain"/>
    <property type="match status" value="1"/>
</dbReference>
<gene>
    <name evidence="5" type="primary">prmC</name>
    <name evidence="8" type="ORF">SAMN04489859_102723</name>
</gene>
<comment type="similarity">
    <text evidence="5">Belongs to the protein N5-glutamine methyltransferase family. PrmC subfamily.</text>
</comment>
<comment type="function">
    <text evidence="5">Methylates the class 1 translation termination release factors RF1/PrfA and RF2/PrfB on the glutamine residue of the universally conserved GGQ motif.</text>
</comment>
<evidence type="ECO:0000256" key="3">
    <source>
        <dbReference type="ARBA" id="ARBA00022691"/>
    </source>
</evidence>
<dbReference type="GO" id="GO:0003676">
    <property type="term" value="F:nucleic acid binding"/>
    <property type="evidence" value="ECO:0007669"/>
    <property type="project" value="InterPro"/>
</dbReference>
<dbReference type="NCBIfam" id="TIGR03534">
    <property type="entry name" value="RF_mod_PrmC"/>
    <property type="match status" value="1"/>
</dbReference>
<dbReference type="Gene3D" id="3.40.50.150">
    <property type="entry name" value="Vaccinia Virus protein VP39"/>
    <property type="match status" value="1"/>
</dbReference>
<evidence type="ECO:0000313" key="8">
    <source>
        <dbReference type="EMBL" id="SEN99576.1"/>
    </source>
</evidence>
<dbReference type="Proteomes" id="UP000199054">
    <property type="component" value="Unassembled WGS sequence"/>
</dbReference>
<evidence type="ECO:0000256" key="2">
    <source>
        <dbReference type="ARBA" id="ARBA00022679"/>
    </source>
</evidence>
<dbReference type="SUPFAM" id="SSF53335">
    <property type="entry name" value="S-adenosyl-L-methionine-dependent methyltransferases"/>
    <property type="match status" value="1"/>
</dbReference>
<keyword evidence="2 5" id="KW-0808">Transferase</keyword>
<dbReference type="InterPro" id="IPR040758">
    <property type="entry name" value="PrmC_N"/>
</dbReference>
<dbReference type="InterPro" id="IPR029063">
    <property type="entry name" value="SAM-dependent_MTases_sf"/>
</dbReference>
<evidence type="ECO:0000256" key="4">
    <source>
        <dbReference type="ARBA" id="ARBA00048391"/>
    </source>
</evidence>
<feature type="domain" description="Release factor glutamine methyltransferase N-terminal" evidence="7">
    <location>
        <begin position="10"/>
        <end position="82"/>
    </location>
</feature>